<name>A0AAN7RF26_TRANT</name>
<comment type="caution">
    <text evidence="4">The sequence shown here is derived from an EMBL/GenBank/DDBJ whole genome shotgun (WGS) entry which is preliminary data.</text>
</comment>
<dbReference type="PANTHER" id="PTHR10627">
    <property type="entry name" value="SCP160"/>
    <property type="match status" value="1"/>
</dbReference>
<proteinExistence type="predicted"/>
<accession>A0AAN7RF26</accession>
<protein>
    <recommendedName>
        <fullName evidence="3">SAM domain-containing protein</fullName>
    </recommendedName>
</protein>
<feature type="compositionally biased region" description="Basic and acidic residues" evidence="2">
    <location>
        <begin position="16"/>
        <end position="27"/>
    </location>
</feature>
<dbReference type="EMBL" id="JAXQNO010000004">
    <property type="protein sequence ID" value="KAK4800120.1"/>
    <property type="molecule type" value="Genomic_DNA"/>
</dbReference>
<organism evidence="4 5">
    <name type="scientific">Trapa natans</name>
    <name type="common">Water chestnut</name>
    <dbReference type="NCBI Taxonomy" id="22666"/>
    <lineage>
        <taxon>Eukaryota</taxon>
        <taxon>Viridiplantae</taxon>
        <taxon>Streptophyta</taxon>
        <taxon>Embryophyta</taxon>
        <taxon>Tracheophyta</taxon>
        <taxon>Spermatophyta</taxon>
        <taxon>Magnoliopsida</taxon>
        <taxon>eudicotyledons</taxon>
        <taxon>Gunneridae</taxon>
        <taxon>Pentapetalae</taxon>
        <taxon>rosids</taxon>
        <taxon>malvids</taxon>
        <taxon>Myrtales</taxon>
        <taxon>Lythraceae</taxon>
        <taxon>Trapa</taxon>
    </lineage>
</organism>
<feature type="domain" description="SAM" evidence="3">
    <location>
        <begin position="163"/>
        <end position="220"/>
    </location>
</feature>
<dbReference type="PANTHER" id="PTHR10627:SF68">
    <property type="entry name" value="F26K24.15 PROTEIN-RELATED"/>
    <property type="match status" value="1"/>
</dbReference>
<dbReference type="Pfam" id="PF07647">
    <property type="entry name" value="SAM_2"/>
    <property type="match status" value="1"/>
</dbReference>
<dbReference type="SMART" id="SM00454">
    <property type="entry name" value="SAM"/>
    <property type="match status" value="1"/>
</dbReference>
<dbReference type="Gene3D" id="1.10.150.50">
    <property type="entry name" value="Transcription Factor, Ets-1"/>
    <property type="match status" value="1"/>
</dbReference>
<sequence>MVKAKQKKQNPSLENKGCDLHETDPHGDSSWVIVKKQMITILLPPLPVVEEPAALKPRPKPVNGSPRTTSGEKCHQPEDLVPEGGISSGGFVASPLNLTAPQRPDSQPPCQLGAVELCKSQKTSRSLKRIGHKRRFSYPCSYPDGCALIQHRLRAQNLERKLESAGGLSRWLVSLGLGQFVRIFEHRSVSKFQLASLTMNKLKHMGAVAVGPRRKLMHALDCCCGL</sequence>
<evidence type="ECO:0000259" key="3">
    <source>
        <dbReference type="PROSITE" id="PS50105"/>
    </source>
</evidence>
<dbReference type="SUPFAM" id="SSF47769">
    <property type="entry name" value="SAM/Pointed domain"/>
    <property type="match status" value="1"/>
</dbReference>
<evidence type="ECO:0000313" key="4">
    <source>
        <dbReference type="EMBL" id="KAK4800120.1"/>
    </source>
</evidence>
<reference evidence="4 5" key="1">
    <citation type="journal article" date="2023" name="Hortic Res">
        <title>Pangenome of water caltrop reveals structural variations and asymmetric subgenome divergence after allopolyploidization.</title>
        <authorList>
            <person name="Zhang X."/>
            <person name="Chen Y."/>
            <person name="Wang L."/>
            <person name="Yuan Y."/>
            <person name="Fang M."/>
            <person name="Shi L."/>
            <person name="Lu R."/>
            <person name="Comes H.P."/>
            <person name="Ma Y."/>
            <person name="Chen Y."/>
            <person name="Huang G."/>
            <person name="Zhou Y."/>
            <person name="Zheng Z."/>
            <person name="Qiu Y."/>
        </authorList>
    </citation>
    <scope>NUCLEOTIDE SEQUENCE [LARGE SCALE GENOMIC DNA]</scope>
    <source>
        <strain evidence="4">F231</strain>
    </source>
</reference>
<dbReference type="InterPro" id="IPR013761">
    <property type="entry name" value="SAM/pointed_sf"/>
</dbReference>
<feature type="region of interest" description="Disordered" evidence="2">
    <location>
        <begin position="1"/>
        <end position="27"/>
    </location>
</feature>
<evidence type="ECO:0000256" key="1">
    <source>
        <dbReference type="ARBA" id="ARBA00022737"/>
    </source>
</evidence>
<feature type="region of interest" description="Disordered" evidence="2">
    <location>
        <begin position="54"/>
        <end position="80"/>
    </location>
</feature>
<dbReference type="PROSITE" id="PS50105">
    <property type="entry name" value="SAM_DOMAIN"/>
    <property type="match status" value="1"/>
</dbReference>
<evidence type="ECO:0000313" key="5">
    <source>
        <dbReference type="Proteomes" id="UP001346149"/>
    </source>
</evidence>
<dbReference type="InterPro" id="IPR001660">
    <property type="entry name" value="SAM"/>
</dbReference>
<gene>
    <name evidence="4" type="ORF">SAY86_025485</name>
</gene>
<dbReference type="CDD" id="cd09487">
    <property type="entry name" value="SAM_superfamily"/>
    <property type="match status" value="1"/>
</dbReference>
<keyword evidence="5" id="KW-1185">Reference proteome</keyword>
<keyword evidence="1" id="KW-0677">Repeat</keyword>
<evidence type="ECO:0000256" key="2">
    <source>
        <dbReference type="SAM" id="MobiDB-lite"/>
    </source>
</evidence>
<dbReference type="Proteomes" id="UP001346149">
    <property type="component" value="Unassembled WGS sequence"/>
</dbReference>
<dbReference type="AlphaFoldDB" id="A0AAN7RF26"/>